<dbReference type="PANTHER" id="PTHR10302:SF27">
    <property type="entry name" value="SINGLE-STRANDED DNA-BINDING PROTEIN"/>
    <property type="match status" value="1"/>
</dbReference>
<dbReference type="AlphaFoldDB" id="A0A9X3FMV6"/>
<evidence type="ECO:0000256" key="3">
    <source>
        <dbReference type="RuleBase" id="RU000524"/>
    </source>
</evidence>
<dbReference type="PANTHER" id="PTHR10302">
    <property type="entry name" value="SINGLE-STRANDED DNA-BINDING PROTEIN"/>
    <property type="match status" value="1"/>
</dbReference>
<dbReference type="NCBIfam" id="TIGR00621">
    <property type="entry name" value="ssb"/>
    <property type="match status" value="1"/>
</dbReference>
<organism evidence="4 5">
    <name type="scientific">Aerococcus kribbianus</name>
    <dbReference type="NCBI Taxonomy" id="2999064"/>
    <lineage>
        <taxon>Bacteria</taxon>
        <taxon>Bacillati</taxon>
        <taxon>Bacillota</taxon>
        <taxon>Bacilli</taxon>
        <taxon>Lactobacillales</taxon>
        <taxon>Aerococcaceae</taxon>
        <taxon>Aerococcus</taxon>
    </lineage>
</organism>
<dbReference type="PIRSF" id="PIRSF002070">
    <property type="entry name" value="SSB"/>
    <property type="match status" value="1"/>
</dbReference>
<dbReference type="CDD" id="cd04496">
    <property type="entry name" value="SSB_OBF"/>
    <property type="match status" value="1"/>
</dbReference>
<dbReference type="InterPro" id="IPR000424">
    <property type="entry name" value="Primosome_PriB/ssb"/>
</dbReference>
<dbReference type="Gene3D" id="2.40.50.140">
    <property type="entry name" value="Nucleic acid-binding proteins"/>
    <property type="match status" value="1"/>
</dbReference>
<dbReference type="PROSITE" id="PS50935">
    <property type="entry name" value="SSB"/>
    <property type="match status" value="1"/>
</dbReference>
<dbReference type="GO" id="GO:0006260">
    <property type="term" value="P:DNA replication"/>
    <property type="evidence" value="ECO:0007669"/>
    <property type="project" value="InterPro"/>
</dbReference>
<dbReference type="InterPro" id="IPR011344">
    <property type="entry name" value="ssDNA-bd"/>
</dbReference>
<dbReference type="GO" id="GO:0009295">
    <property type="term" value="C:nucleoid"/>
    <property type="evidence" value="ECO:0007669"/>
    <property type="project" value="TreeGrafter"/>
</dbReference>
<evidence type="ECO:0000313" key="5">
    <source>
        <dbReference type="Proteomes" id="UP001146670"/>
    </source>
</evidence>
<dbReference type="InterPro" id="IPR012340">
    <property type="entry name" value="NA-bd_OB-fold"/>
</dbReference>
<comment type="caution">
    <text evidence="4">The sequence shown here is derived from an EMBL/GenBank/DDBJ whole genome shotgun (WGS) entry which is preliminary data.</text>
</comment>
<accession>A0A9X3FMV6</accession>
<dbReference type="EMBL" id="JAPRFR010000001">
    <property type="protein sequence ID" value="MCZ0725765.1"/>
    <property type="molecule type" value="Genomic_DNA"/>
</dbReference>
<reference evidence="4" key="1">
    <citation type="submission" date="2022-12" db="EMBL/GenBank/DDBJ databases">
        <title>Description and comparative metabolic analysis of Aerococcus sp. nov., isolated from the feces of a pig.</title>
        <authorList>
            <person name="Chang Y.-H."/>
        </authorList>
    </citation>
    <scope>NUCLEOTIDE SEQUENCE</scope>
    <source>
        <strain evidence="4">YH-aer222</strain>
    </source>
</reference>
<protein>
    <recommendedName>
        <fullName evidence="2 3">Single-stranded DNA-binding protein</fullName>
    </recommendedName>
</protein>
<name>A0A9X3FMV6_9LACT</name>
<sequence length="112" mass="12756">MGRLARDHQVKNVGEGMTVLHNAVALNRTKKDGSKHVDFIPITAWNKRATLMEKYLKKGDEIGIVGQLNTQQYENKNGQKVHIVEVVITDLTFLRKKQENNLTLEDLMPDES</sequence>
<proteinExistence type="predicted"/>
<evidence type="ECO:0000256" key="2">
    <source>
        <dbReference type="PIRNR" id="PIRNR002070"/>
    </source>
</evidence>
<dbReference type="Pfam" id="PF00436">
    <property type="entry name" value="SSB"/>
    <property type="match status" value="1"/>
</dbReference>
<dbReference type="Proteomes" id="UP001146670">
    <property type="component" value="Unassembled WGS sequence"/>
</dbReference>
<evidence type="ECO:0000256" key="1">
    <source>
        <dbReference type="ARBA" id="ARBA00023125"/>
    </source>
</evidence>
<keyword evidence="5" id="KW-1185">Reference proteome</keyword>
<keyword evidence="1 2" id="KW-0238">DNA-binding</keyword>
<dbReference type="GO" id="GO:0003697">
    <property type="term" value="F:single-stranded DNA binding"/>
    <property type="evidence" value="ECO:0007669"/>
    <property type="project" value="InterPro"/>
</dbReference>
<evidence type="ECO:0000313" key="4">
    <source>
        <dbReference type="EMBL" id="MCZ0725765.1"/>
    </source>
</evidence>
<dbReference type="SUPFAM" id="SSF50249">
    <property type="entry name" value="Nucleic acid-binding proteins"/>
    <property type="match status" value="1"/>
</dbReference>
<gene>
    <name evidence="4" type="ORF">OW157_04160</name>
</gene>